<dbReference type="Pfam" id="PF13520">
    <property type="entry name" value="AA_permease_2"/>
    <property type="match status" value="1"/>
</dbReference>
<keyword evidence="8" id="KW-1185">Reference proteome</keyword>
<dbReference type="PANTHER" id="PTHR43243">
    <property type="entry name" value="INNER MEMBRANE TRANSPORTER YGJI-RELATED"/>
    <property type="match status" value="1"/>
</dbReference>
<reference evidence="7" key="1">
    <citation type="journal article" date="2022" name="Int. J. Syst. Evol. Microbiol.">
        <title>Pseudomonas aegrilactucae sp. nov. and Pseudomonas morbosilactucae sp. nov., pathogens causing bacterial rot of lettuce in Japan.</title>
        <authorList>
            <person name="Sawada H."/>
            <person name="Fujikawa T."/>
            <person name="Satou M."/>
        </authorList>
    </citation>
    <scope>NUCLEOTIDE SEQUENCE</scope>
    <source>
        <strain evidence="7">0166_1</strain>
    </source>
</reference>
<dbReference type="AlphaFoldDB" id="A0A9E6XZW0"/>
<evidence type="ECO:0000256" key="4">
    <source>
        <dbReference type="ARBA" id="ARBA00022989"/>
    </source>
</evidence>
<protein>
    <submittedName>
        <fullName evidence="7">Amino acid permease YhdG</fullName>
    </submittedName>
</protein>
<keyword evidence="3 6" id="KW-0812">Transmembrane</keyword>
<feature type="transmembrane region" description="Helical" evidence="6">
    <location>
        <begin position="261"/>
        <end position="285"/>
    </location>
</feature>
<evidence type="ECO:0000256" key="5">
    <source>
        <dbReference type="ARBA" id="ARBA00023136"/>
    </source>
</evidence>
<dbReference type="GO" id="GO:0016020">
    <property type="term" value="C:membrane"/>
    <property type="evidence" value="ECO:0007669"/>
    <property type="project" value="UniProtKB-SubCell"/>
</dbReference>
<keyword evidence="4 6" id="KW-1133">Transmembrane helix</keyword>
<feature type="transmembrane region" description="Helical" evidence="6">
    <location>
        <begin position="24"/>
        <end position="46"/>
    </location>
</feature>
<evidence type="ECO:0000256" key="6">
    <source>
        <dbReference type="SAM" id="Phobius"/>
    </source>
</evidence>
<keyword evidence="5 6" id="KW-0472">Membrane</keyword>
<keyword evidence="2" id="KW-0813">Transport</keyword>
<comment type="subcellular location">
    <subcellularLocation>
        <location evidence="1">Membrane</location>
        <topology evidence="1">Multi-pass membrane protein</topology>
    </subcellularLocation>
</comment>
<proteinExistence type="predicted"/>
<sequence>MANGNLDAIVAQAEHDRTRLDSNALGPVSLTALGIASVVGAGIFVTTGEAAAQYAGPAVVFSFLIAGLAAGVTALCYAELASMIPAAGSTYSYAYAVFGIFLAWFIGWDLLLEYLFAASTVAVGWAGYFDSMLRSAGIHLPDALVDPPFGDGSGVVNVPAMAIVFLTCGLLYLGTRESARANNALVALKLGALALFIGVGVFFVAGSNWKPFVPPNEGGFGEFGATGILRAAGVVFFAYVGFDAVSTAAAESRNPRRTIPIGLLGTVIVSTLLYVAIGTVMTGMVDYHQLNVPDPLAEAVRSAGSSLDWLETIINIAAVVGLAATVLVTFYGQTRIFMRMSSDGMLPDRLGKVSGRFQTPGQATLLCAVAGAIVAGLLPIDVLGDLVSIGTLLSFLIVCSGVVILRRRRPDLERPFRVPAVHLVAGTGIVCSVGLIATLPVTTWIRLVVWLLIGLLIFFTYAKPRSSARMAALAAGGGGGGPGDGAA</sequence>
<feature type="transmembrane region" description="Helical" evidence="6">
    <location>
        <begin position="154"/>
        <end position="174"/>
    </location>
</feature>
<feature type="transmembrane region" description="Helical" evidence="6">
    <location>
        <begin position="386"/>
        <end position="406"/>
    </location>
</feature>
<dbReference type="GO" id="GO:0015171">
    <property type="term" value="F:amino acid transmembrane transporter activity"/>
    <property type="evidence" value="ECO:0007669"/>
    <property type="project" value="TreeGrafter"/>
</dbReference>
<dbReference type="Proteomes" id="UP001162834">
    <property type="component" value="Chromosome"/>
</dbReference>
<evidence type="ECO:0000313" key="7">
    <source>
        <dbReference type="EMBL" id="UGS37088.1"/>
    </source>
</evidence>
<evidence type="ECO:0000256" key="3">
    <source>
        <dbReference type="ARBA" id="ARBA00022692"/>
    </source>
</evidence>
<evidence type="ECO:0000256" key="1">
    <source>
        <dbReference type="ARBA" id="ARBA00004141"/>
    </source>
</evidence>
<dbReference type="KEGG" id="sbae:DSM104329_03502"/>
<name>A0A9E6XZW0_9ACTN</name>
<dbReference type="InterPro" id="IPR002293">
    <property type="entry name" value="AA/rel_permease1"/>
</dbReference>
<feature type="transmembrane region" description="Helical" evidence="6">
    <location>
        <begin position="90"/>
        <end position="108"/>
    </location>
</feature>
<dbReference type="Gene3D" id="1.20.1740.10">
    <property type="entry name" value="Amino acid/polyamine transporter I"/>
    <property type="match status" value="1"/>
</dbReference>
<gene>
    <name evidence="7" type="primary">yhdG</name>
    <name evidence="7" type="ORF">DSM104329_03502</name>
</gene>
<dbReference type="PANTHER" id="PTHR43243:SF4">
    <property type="entry name" value="CATIONIC AMINO ACID TRANSPORTER 4"/>
    <property type="match status" value="1"/>
</dbReference>
<feature type="transmembrane region" description="Helical" evidence="6">
    <location>
        <begin position="227"/>
        <end position="249"/>
    </location>
</feature>
<feature type="transmembrane region" description="Helical" evidence="6">
    <location>
        <begin position="186"/>
        <end position="207"/>
    </location>
</feature>
<feature type="transmembrane region" description="Helical" evidence="6">
    <location>
        <begin position="363"/>
        <end position="380"/>
    </location>
</feature>
<feature type="transmembrane region" description="Helical" evidence="6">
    <location>
        <begin position="418"/>
        <end position="437"/>
    </location>
</feature>
<dbReference type="EMBL" id="CP087164">
    <property type="protein sequence ID" value="UGS37088.1"/>
    <property type="molecule type" value="Genomic_DNA"/>
</dbReference>
<evidence type="ECO:0000313" key="8">
    <source>
        <dbReference type="Proteomes" id="UP001162834"/>
    </source>
</evidence>
<organism evidence="7 8">
    <name type="scientific">Capillimicrobium parvum</name>
    <dbReference type="NCBI Taxonomy" id="2884022"/>
    <lineage>
        <taxon>Bacteria</taxon>
        <taxon>Bacillati</taxon>
        <taxon>Actinomycetota</taxon>
        <taxon>Thermoleophilia</taxon>
        <taxon>Solirubrobacterales</taxon>
        <taxon>Capillimicrobiaceae</taxon>
        <taxon>Capillimicrobium</taxon>
    </lineage>
</organism>
<feature type="transmembrane region" description="Helical" evidence="6">
    <location>
        <begin position="312"/>
        <end position="332"/>
    </location>
</feature>
<dbReference type="PIRSF" id="PIRSF006060">
    <property type="entry name" value="AA_transporter"/>
    <property type="match status" value="1"/>
</dbReference>
<feature type="transmembrane region" description="Helical" evidence="6">
    <location>
        <begin position="58"/>
        <end position="78"/>
    </location>
</feature>
<feature type="transmembrane region" description="Helical" evidence="6">
    <location>
        <begin position="443"/>
        <end position="462"/>
    </location>
</feature>
<accession>A0A9E6XZW0</accession>
<dbReference type="RefSeq" id="WP_259311151.1">
    <property type="nucleotide sequence ID" value="NZ_CP087164.1"/>
</dbReference>
<evidence type="ECO:0000256" key="2">
    <source>
        <dbReference type="ARBA" id="ARBA00022448"/>
    </source>
</evidence>